<dbReference type="InterPro" id="IPR018699">
    <property type="entry name" value="DUF2203"/>
</dbReference>
<accession>A0ABW3DEZ8</accession>
<name>A0ABW3DEZ8_9BACL</name>
<keyword evidence="2" id="KW-1185">Reference proteome</keyword>
<dbReference type="EMBL" id="JBHTIU010000051">
    <property type="protein sequence ID" value="MFD0870620.1"/>
    <property type="molecule type" value="Genomic_DNA"/>
</dbReference>
<reference evidence="2" key="1">
    <citation type="journal article" date="2019" name="Int. J. Syst. Evol. Microbiol.">
        <title>The Global Catalogue of Microorganisms (GCM) 10K type strain sequencing project: providing services to taxonomists for standard genome sequencing and annotation.</title>
        <authorList>
            <consortium name="The Broad Institute Genomics Platform"/>
            <consortium name="The Broad Institute Genome Sequencing Center for Infectious Disease"/>
            <person name="Wu L."/>
            <person name="Ma J."/>
        </authorList>
    </citation>
    <scope>NUCLEOTIDE SEQUENCE [LARGE SCALE GENOMIC DNA]</scope>
    <source>
        <strain evidence="2">CCUG 57263</strain>
    </source>
</reference>
<proteinExistence type="predicted"/>
<protein>
    <submittedName>
        <fullName evidence="1">DUF2203 domain-containing protein</fullName>
    </submittedName>
</protein>
<sequence length="133" mass="15380">MKKWFTPEEANGLLPIIRQEVESLQEIKNRFERMYADLCHMKQTAPVSDSSGEDRYFLLESELEFLQMEAQLIANSIAHKGAELKDIELGLVDFPAVINGEEVLLCWKLGEDKINHYHGLDDGYFGRKRLDHN</sequence>
<evidence type="ECO:0000313" key="1">
    <source>
        <dbReference type="EMBL" id="MFD0870620.1"/>
    </source>
</evidence>
<dbReference type="Proteomes" id="UP001597120">
    <property type="component" value="Unassembled WGS sequence"/>
</dbReference>
<dbReference type="Pfam" id="PF09969">
    <property type="entry name" value="DUF2203"/>
    <property type="match status" value="1"/>
</dbReference>
<dbReference type="RefSeq" id="WP_144941455.1">
    <property type="nucleotide sequence ID" value="NZ_JBHTIU010000051.1"/>
</dbReference>
<dbReference type="PIRSF" id="PIRSF016498">
    <property type="entry name" value="UCP016498"/>
    <property type="match status" value="1"/>
</dbReference>
<gene>
    <name evidence="1" type="ORF">ACFQ03_15810</name>
</gene>
<evidence type="ECO:0000313" key="2">
    <source>
        <dbReference type="Proteomes" id="UP001597120"/>
    </source>
</evidence>
<organism evidence="1 2">
    <name type="scientific">Paenibacillus residui</name>
    <dbReference type="NCBI Taxonomy" id="629724"/>
    <lineage>
        <taxon>Bacteria</taxon>
        <taxon>Bacillati</taxon>
        <taxon>Bacillota</taxon>
        <taxon>Bacilli</taxon>
        <taxon>Bacillales</taxon>
        <taxon>Paenibacillaceae</taxon>
        <taxon>Paenibacillus</taxon>
    </lineage>
</organism>
<comment type="caution">
    <text evidence="1">The sequence shown here is derived from an EMBL/GenBank/DDBJ whole genome shotgun (WGS) entry which is preliminary data.</text>
</comment>